<gene>
    <name evidence="2" type="ORF">STRCR_0884</name>
</gene>
<evidence type="ECO:0000313" key="2">
    <source>
        <dbReference type="EMBL" id="EHI74568.1"/>
    </source>
</evidence>
<name>G5JSA6_STRCG</name>
<dbReference type="InterPro" id="IPR011990">
    <property type="entry name" value="TPR-like_helical_dom_sf"/>
</dbReference>
<dbReference type="SUPFAM" id="SSF81901">
    <property type="entry name" value="HCP-like"/>
    <property type="match status" value="1"/>
</dbReference>
<dbReference type="STRING" id="873449.STRCR_0884"/>
<dbReference type="AlphaFoldDB" id="G5JSA6"/>
<keyword evidence="3" id="KW-1185">Reference proteome</keyword>
<comment type="caution">
    <text evidence="2">The sequence shown here is derived from an EMBL/GenBank/DDBJ whole genome shotgun (WGS) entry which is preliminary data.</text>
</comment>
<dbReference type="Pfam" id="PF00535">
    <property type="entry name" value="Glycos_transf_2"/>
    <property type="match status" value="1"/>
</dbReference>
<dbReference type="PANTHER" id="PTHR43630:SF2">
    <property type="entry name" value="GLYCOSYLTRANSFERASE"/>
    <property type="match status" value="1"/>
</dbReference>
<sequence length="375" mass="43870">MTKIVLNMIVKDEAHIIEETLENLVSNLAFDYWVISDTGSTDQTPEIIKTFFKEKGIKGELFYDKWQNFAHNRNKALEHARGKGDYIFVFDADDKIEGELSLPDPLTADAYYLEFSTEFAETVYRRISLFKNRPDIYWRGVLHEFIDLPEGSSISTILGAYRLISRRKGSRNLDEKKYLKDAQLLEKAILDNQDPDLLPRYVFYCGRSYRDADEPKRALPWFEKRAHMTEGWSEEAYCSALTAGNLYENQGNLKMADYWWEQATVINPKRAEAWHQLARSHRERQEHHLAFAFAYMAKDLEADTANLFVWQSSYDYWVAFELLSAGVQLGRFQEAYEGFSKLLKSSQKELARPFYKHLENFLPYLDADILQYLAD</sequence>
<dbReference type="SUPFAM" id="SSF53448">
    <property type="entry name" value="Nucleotide-diphospho-sugar transferases"/>
    <property type="match status" value="1"/>
</dbReference>
<dbReference type="Gene3D" id="3.90.550.10">
    <property type="entry name" value="Spore Coat Polysaccharide Biosynthesis Protein SpsA, Chain A"/>
    <property type="match status" value="1"/>
</dbReference>
<dbReference type="RefSeq" id="WP_004227927.1">
    <property type="nucleotide sequence ID" value="NZ_AEUV02000002.1"/>
</dbReference>
<protein>
    <recommendedName>
        <fullName evidence="1">Glycosyltransferase 2-like domain-containing protein</fullName>
    </recommendedName>
</protein>
<dbReference type="Gene3D" id="1.25.40.10">
    <property type="entry name" value="Tetratricopeptide repeat domain"/>
    <property type="match status" value="1"/>
</dbReference>
<accession>G5JSA6</accession>
<dbReference type="InterPro" id="IPR029044">
    <property type="entry name" value="Nucleotide-diphossugar_trans"/>
</dbReference>
<evidence type="ECO:0000259" key="1">
    <source>
        <dbReference type="Pfam" id="PF00535"/>
    </source>
</evidence>
<feature type="domain" description="Glycosyltransferase 2-like" evidence="1">
    <location>
        <begin position="8"/>
        <end position="99"/>
    </location>
</feature>
<dbReference type="InterPro" id="IPR001173">
    <property type="entry name" value="Glyco_trans_2-like"/>
</dbReference>
<dbReference type="OrthoDB" id="396512at2"/>
<evidence type="ECO:0000313" key="3">
    <source>
        <dbReference type="Proteomes" id="UP000004322"/>
    </source>
</evidence>
<organism evidence="2 3">
    <name type="scientific">Streptococcus criceti HS-6</name>
    <dbReference type="NCBI Taxonomy" id="873449"/>
    <lineage>
        <taxon>Bacteria</taxon>
        <taxon>Bacillati</taxon>
        <taxon>Bacillota</taxon>
        <taxon>Bacilli</taxon>
        <taxon>Lactobacillales</taxon>
        <taxon>Streptococcaceae</taxon>
        <taxon>Streptococcus</taxon>
    </lineage>
</organism>
<dbReference type="EMBL" id="AEUV02000002">
    <property type="protein sequence ID" value="EHI74568.1"/>
    <property type="molecule type" value="Genomic_DNA"/>
</dbReference>
<dbReference type="Proteomes" id="UP000004322">
    <property type="component" value="Unassembled WGS sequence"/>
</dbReference>
<dbReference type="eggNOG" id="COG0463">
    <property type="taxonomic scope" value="Bacteria"/>
</dbReference>
<proteinExistence type="predicted"/>
<dbReference type="PANTHER" id="PTHR43630">
    <property type="entry name" value="POLY-BETA-1,6-N-ACETYL-D-GLUCOSAMINE SYNTHASE"/>
    <property type="match status" value="1"/>
</dbReference>
<reference evidence="2" key="1">
    <citation type="submission" date="2011-07" db="EMBL/GenBank/DDBJ databases">
        <authorList>
            <person name="Stanhope M.J."/>
            <person name="Durkin A.S."/>
            <person name="Hostetler J."/>
            <person name="Kim M."/>
            <person name="Radune D."/>
            <person name="Singh I."/>
            <person name="Town C.D."/>
        </authorList>
    </citation>
    <scope>NUCLEOTIDE SEQUENCE [LARGE SCALE GENOMIC DNA]</scope>
    <source>
        <strain evidence="2">HS-6</strain>
    </source>
</reference>